<evidence type="ECO:0000313" key="8">
    <source>
        <dbReference type="EMBL" id="MBB4667912.1"/>
    </source>
</evidence>
<feature type="domain" description="RNA polymerase sigma factor 70 region 4 type 2" evidence="7">
    <location>
        <begin position="113"/>
        <end position="165"/>
    </location>
</feature>
<keyword evidence="9" id="KW-1185">Reference proteome</keyword>
<dbReference type="InterPro" id="IPR007627">
    <property type="entry name" value="RNA_pol_sigma70_r2"/>
</dbReference>
<organism evidence="8 9">
    <name type="scientific">Microbacterium marinum</name>
    <dbReference type="NCBI Taxonomy" id="421115"/>
    <lineage>
        <taxon>Bacteria</taxon>
        <taxon>Bacillati</taxon>
        <taxon>Actinomycetota</taxon>
        <taxon>Actinomycetes</taxon>
        <taxon>Micrococcales</taxon>
        <taxon>Microbacteriaceae</taxon>
        <taxon>Microbacterium</taxon>
    </lineage>
</organism>
<evidence type="ECO:0000259" key="7">
    <source>
        <dbReference type="Pfam" id="PF08281"/>
    </source>
</evidence>
<name>A0A7W7FJA4_9MICO</name>
<dbReference type="InterPro" id="IPR013325">
    <property type="entry name" value="RNA_pol_sigma_r2"/>
</dbReference>
<dbReference type="SUPFAM" id="SSF88659">
    <property type="entry name" value="Sigma3 and sigma4 domains of RNA polymerase sigma factors"/>
    <property type="match status" value="1"/>
</dbReference>
<keyword evidence="3" id="KW-0805">Transcription regulation</keyword>
<proteinExistence type="inferred from homology"/>
<dbReference type="InterPro" id="IPR052704">
    <property type="entry name" value="ECF_Sigma-70_Domain"/>
</dbReference>
<dbReference type="PANTHER" id="PTHR30173:SF43">
    <property type="entry name" value="ECF RNA POLYMERASE SIGMA FACTOR SIGI-RELATED"/>
    <property type="match status" value="1"/>
</dbReference>
<evidence type="ECO:0000256" key="1">
    <source>
        <dbReference type="ARBA" id="ARBA00010641"/>
    </source>
</evidence>
<dbReference type="EMBL" id="JACHMD010000001">
    <property type="protein sequence ID" value="MBB4667912.1"/>
    <property type="molecule type" value="Genomic_DNA"/>
</dbReference>
<keyword evidence="4" id="KW-0731">Sigma factor</keyword>
<comment type="subunit">
    <text evidence="2">Interacts transiently with the RNA polymerase catalytic core formed by RpoA, RpoB, RpoC and RpoZ (2 alpha, 1 beta, 1 beta' and 1 omega subunit) to form the RNA polymerase holoenzyme that can initiate transcription.</text>
</comment>
<dbReference type="GO" id="GO:0016987">
    <property type="term" value="F:sigma factor activity"/>
    <property type="evidence" value="ECO:0007669"/>
    <property type="project" value="UniProtKB-KW"/>
</dbReference>
<dbReference type="SUPFAM" id="SSF54427">
    <property type="entry name" value="NTF2-like"/>
    <property type="match status" value="1"/>
</dbReference>
<protein>
    <submittedName>
        <fullName evidence="8">RNA polymerase sigma-70 factor (ECF subfamily)</fullName>
    </submittedName>
</protein>
<evidence type="ECO:0000256" key="3">
    <source>
        <dbReference type="ARBA" id="ARBA00023015"/>
    </source>
</evidence>
<dbReference type="AlphaFoldDB" id="A0A7W7FJA4"/>
<comment type="caution">
    <text evidence="8">The sequence shown here is derived from an EMBL/GenBank/DDBJ whole genome shotgun (WGS) entry which is preliminary data.</text>
</comment>
<dbReference type="GO" id="GO:0003677">
    <property type="term" value="F:DNA binding"/>
    <property type="evidence" value="ECO:0007669"/>
    <property type="project" value="InterPro"/>
</dbReference>
<dbReference type="InterPro" id="IPR032710">
    <property type="entry name" value="NTF2-like_dom_sf"/>
</dbReference>
<dbReference type="NCBIfam" id="TIGR02937">
    <property type="entry name" value="sigma70-ECF"/>
    <property type="match status" value="1"/>
</dbReference>
<dbReference type="RefSeq" id="WP_343066125.1">
    <property type="nucleotide sequence ID" value="NZ_JACHMD010000001.1"/>
</dbReference>
<dbReference type="PANTHER" id="PTHR30173">
    <property type="entry name" value="SIGMA 19 FACTOR"/>
    <property type="match status" value="1"/>
</dbReference>
<comment type="similarity">
    <text evidence="1">Belongs to the sigma-70 factor family. ECF subfamily.</text>
</comment>
<dbReference type="Pfam" id="PF08281">
    <property type="entry name" value="Sigma70_r4_2"/>
    <property type="match status" value="1"/>
</dbReference>
<dbReference type="SUPFAM" id="SSF88946">
    <property type="entry name" value="Sigma2 domain of RNA polymerase sigma factors"/>
    <property type="match status" value="1"/>
</dbReference>
<evidence type="ECO:0000259" key="6">
    <source>
        <dbReference type="Pfam" id="PF04542"/>
    </source>
</evidence>
<accession>A0A7W7FJA4</accession>
<feature type="domain" description="RNA polymerase sigma-70 region 2" evidence="6">
    <location>
        <begin position="10"/>
        <end position="76"/>
    </location>
</feature>
<evidence type="ECO:0000256" key="5">
    <source>
        <dbReference type="ARBA" id="ARBA00023163"/>
    </source>
</evidence>
<gene>
    <name evidence="8" type="ORF">BKA24_002621</name>
</gene>
<dbReference type="InterPro" id="IPR013249">
    <property type="entry name" value="RNA_pol_sigma70_r4_t2"/>
</dbReference>
<dbReference type="InterPro" id="IPR013324">
    <property type="entry name" value="RNA_pol_sigma_r3/r4-like"/>
</dbReference>
<dbReference type="Pfam" id="PF04542">
    <property type="entry name" value="Sigma70_r2"/>
    <property type="match status" value="1"/>
</dbReference>
<reference evidence="8 9" key="1">
    <citation type="submission" date="2020-08" db="EMBL/GenBank/DDBJ databases">
        <title>Sequencing the genomes of 1000 actinobacteria strains.</title>
        <authorList>
            <person name="Klenk H.-P."/>
        </authorList>
    </citation>
    <scope>NUCLEOTIDE SEQUENCE [LARGE SCALE GENOMIC DNA]</scope>
    <source>
        <strain evidence="8 9">DSM 24947</strain>
    </source>
</reference>
<evidence type="ECO:0000256" key="4">
    <source>
        <dbReference type="ARBA" id="ARBA00023082"/>
    </source>
</evidence>
<dbReference type="NCBIfam" id="NF007214">
    <property type="entry name" value="PRK09636.1"/>
    <property type="match status" value="1"/>
</dbReference>
<dbReference type="InterPro" id="IPR036388">
    <property type="entry name" value="WH-like_DNA-bd_sf"/>
</dbReference>
<evidence type="ECO:0000256" key="2">
    <source>
        <dbReference type="ARBA" id="ARBA00011344"/>
    </source>
</evidence>
<evidence type="ECO:0000313" key="9">
    <source>
        <dbReference type="Proteomes" id="UP000573729"/>
    </source>
</evidence>
<dbReference type="InterPro" id="IPR014284">
    <property type="entry name" value="RNA_pol_sigma-70_dom"/>
</dbReference>
<sequence>MSDLFADADVDAHRDVLRGAAFRMLGTLADADDAVQEAYVRWFRQDEGTRAAVVSPGAWLMRAVGRICLDMLGSARASRETYVGEWLPEPLPAPDAAASDPLERAIRDDSLSVALLRVMESLTPAERVVFVLHEVFTLPFADIADVVGRSTAACRQLAASARRHLGQRRSPVDRRRHDEVVAAFAAASVTGDLDALVRALDPDVVLVSDGGGIVSAARRPVRGADAVARFLLGLALKQPDARYEPVQTGDGLGFAIRAAGETLALVTFATDDARVTDVWIMRNPQKLGSWA</sequence>
<keyword evidence="5" id="KW-0804">Transcription</keyword>
<dbReference type="GO" id="GO:0006352">
    <property type="term" value="P:DNA-templated transcription initiation"/>
    <property type="evidence" value="ECO:0007669"/>
    <property type="project" value="InterPro"/>
</dbReference>
<dbReference type="Proteomes" id="UP000573729">
    <property type="component" value="Unassembled WGS sequence"/>
</dbReference>
<dbReference type="Gene3D" id="3.10.450.50">
    <property type="match status" value="1"/>
</dbReference>
<dbReference type="Gene3D" id="1.10.1740.10">
    <property type="match status" value="1"/>
</dbReference>
<dbReference type="Gene3D" id="1.10.10.10">
    <property type="entry name" value="Winged helix-like DNA-binding domain superfamily/Winged helix DNA-binding domain"/>
    <property type="match status" value="1"/>
</dbReference>